<dbReference type="InterPro" id="IPR044060">
    <property type="entry name" value="Bacterial_rp_domain"/>
</dbReference>
<name>A0ABU9VYJ7_9CLOT</name>
<dbReference type="InterPro" id="IPR006860">
    <property type="entry name" value="FecR"/>
</dbReference>
<sequence length="799" mass="87247">MIIQKSKRSNKQIVKRILTVLLCVSLLFSAGTAYTWAEHDNQARLISVEGDVRMFRAGGARFFDAYAGMRLMEGDQLITRQGATARIEIDDGRWITLTQNTRVYLSELRGRGDTLQSVLRLQAGGVASRIDTELAPTARFEISTPRAVMRARGTEFFTSFIGGETDIRVITGEVGVTASLYSPSSPQPPPPPPPPAPEAPPSPPARPVRPPAPPPPPPGAPEPPGRSVHFTIEGMQQARFTENSPPEEFLVPPAPLSLDGLDIVFIDRVREIAQGMPDLIPESIRQSIPGARQQAEQRAADEEGQEQQGQDEFSQAENPAEVYRQLDGSRPTTDTTFSPPPPSPTFRDRDRDADYTAPTERTRTYVLDVYPQNSSYGTVTGSGRYEAGERVTLTAVAVPGKLFQGWDSSMGNFSQNPLFITMPSRHVGFTALFRNDIRRLQGTAKLTGDPYIEETLTVNLTITLPPLFVDENALYYSWYRDGVLIPNAQHPYYLLTSDDVRKSIHARISSGGELSYGHIDTPPVTIGKTPSFQTPGPLSQFGLSVTETSIHLASISEYEYKLMQGSTLIRNWQPTGDFTGLEANTEYQIYGRYKETSYYEASVETAALSATTSKPTVVGWVDFGAVNITYGTLLGDVLDTVLPSTVTIRDSVNGTHECAVMWEIADYNETLPGSKVATGRVTLPVDVLKSDGEPYNITKAVTVKNPYLISAVVGGITEAFVPSGTSESDAISNLADKVHLSLINQDTYEVNISWEIPGYDPTVTGIYPAVGTYALPAGVEPFLDGRKLIVMGTVEVLVP</sequence>
<protein>
    <submittedName>
        <fullName evidence="5">FecR domain-containing protein</fullName>
    </submittedName>
</protein>
<organism evidence="5 6">
    <name type="scientific">Anoxynatronum sibiricum</name>
    <dbReference type="NCBI Taxonomy" id="210623"/>
    <lineage>
        <taxon>Bacteria</taxon>
        <taxon>Bacillati</taxon>
        <taxon>Bacillota</taxon>
        <taxon>Clostridia</taxon>
        <taxon>Eubacteriales</taxon>
        <taxon>Clostridiaceae</taxon>
        <taxon>Anoxynatronum</taxon>
    </lineage>
</organism>
<evidence type="ECO:0000313" key="6">
    <source>
        <dbReference type="Proteomes" id="UP001407405"/>
    </source>
</evidence>
<gene>
    <name evidence="5" type="ORF">AAIG11_17335</name>
</gene>
<keyword evidence="2" id="KW-0732">Signal</keyword>
<dbReference type="Gene3D" id="2.60.120.1440">
    <property type="match status" value="1"/>
</dbReference>
<feature type="domain" description="FecR protein" evidence="3">
    <location>
        <begin position="75"/>
        <end position="174"/>
    </location>
</feature>
<dbReference type="RefSeq" id="WP_343187509.1">
    <property type="nucleotide sequence ID" value="NZ_JBCITM010000035.1"/>
</dbReference>
<feature type="region of interest" description="Disordered" evidence="1">
    <location>
        <begin position="178"/>
        <end position="228"/>
    </location>
</feature>
<keyword evidence="6" id="KW-1185">Reference proteome</keyword>
<feature type="domain" description="Bacterial repeat" evidence="4">
    <location>
        <begin position="373"/>
        <end position="434"/>
    </location>
</feature>
<dbReference type="EMBL" id="JBCITM010000035">
    <property type="protein sequence ID" value="MEN1762255.1"/>
    <property type="molecule type" value="Genomic_DNA"/>
</dbReference>
<feature type="region of interest" description="Disordered" evidence="1">
    <location>
        <begin position="280"/>
        <end position="360"/>
    </location>
</feature>
<dbReference type="PANTHER" id="PTHR38731:SF1">
    <property type="entry name" value="FECR PROTEIN DOMAIN-CONTAINING PROTEIN"/>
    <property type="match status" value="1"/>
</dbReference>
<dbReference type="Gene3D" id="2.60.40.2700">
    <property type="match status" value="1"/>
</dbReference>
<reference evidence="5 6" key="1">
    <citation type="submission" date="2024-04" db="EMBL/GenBank/DDBJ databases">
        <title>Genome sequencing and metabolic network reconstruction of aminoacids and betaine degradation by Anoxynatronum sibiricum.</title>
        <authorList>
            <person name="Detkova E.N."/>
            <person name="Boltjanskaja Y.V."/>
            <person name="Mardanov A.V."/>
            <person name="Kevbrin V."/>
        </authorList>
    </citation>
    <scope>NUCLEOTIDE SEQUENCE [LARGE SCALE GENOMIC DNA]</scope>
    <source>
        <strain evidence="5 6">Z-7981</strain>
    </source>
</reference>
<evidence type="ECO:0000259" key="3">
    <source>
        <dbReference type="Pfam" id="PF04773"/>
    </source>
</evidence>
<evidence type="ECO:0000256" key="2">
    <source>
        <dbReference type="SAM" id="SignalP"/>
    </source>
</evidence>
<feature type="compositionally biased region" description="Pro residues" evidence="1">
    <location>
        <begin position="185"/>
        <end position="224"/>
    </location>
</feature>
<dbReference type="Pfam" id="PF18998">
    <property type="entry name" value="Flg_new_2"/>
    <property type="match status" value="1"/>
</dbReference>
<evidence type="ECO:0000313" key="5">
    <source>
        <dbReference type="EMBL" id="MEN1762255.1"/>
    </source>
</evidence>
<accession>A0ABU9VYJ7</accession>
<dbReference type="Proteomes" id="UP001407405">
    <property type="component" value="Unassembled WGS sequence"/>
</dbReference>
<evidence type="ECO:0000256" key="1">
    <source>
        <dbReference type="SAM" id="MobiDB-lite"/>
    </source>
</evidence>
<dbReference type="PANTHER" id="PTHR38731">
    <property type="entry name" value="LIPL45-RELATED LIPOPROTEIN-RELATED"/>
    <property type="match status" value="1"/>
</dbReference>
<dbReference type="Pfam" id="PF04773">
    <property type="entry name" value="FecR"/>
    <property type="match status" value="1"/>
</dbReference>
<comment type="caution">
    <text evidence="5">The sequence shown here is derived from an EMBL/GenBank/DDBJ whole genome shotgun (WGS) entry which is preliminary data.</text>
</comment>
<proteinExistence type="predicted"/>
<evidence type="ECO:0000259" key="4">
    <source>
        <dbReference type="Pfam" id="PF18998"/>
    </source>
</evidence>
<feature type="chain" id="PRO_5045138186" evidence="2">
    <location>
        <begin position="34"/>
        <end position="799"/>
    </location>
</feature>
<feature type="signal peptide" evidence="2">
    <location>
        <begin position="1"/>
        <end position="33"/>
    </location>
</feature>